<dbReference type="InterPro" id="IPR025497">
    <property type="entry name" value="PatA-like_N"/>
</dbReference>
<reference evidence="2 3" key="1">
    <citation type="submission" date="2019-11" db="EMBL/GenBank/DDBJ databases">
        <title>Comparative genomics of hydrocarbon-degrading Desulfosarcina strains.</title>
        <authorList>
            <person name="Watanabe M."/>
            <person name="Kojima H."/>
            <person name="Fukui M."/>
        </authorList>
    </citation>
    <scope>NUCLEOTIDE SEQUENCE [LARGE SCALE GENOMIC DNA]</scope>
    <source>
        <strain evidence="2 3">PP31</strain>
    </source>
</reference>
<sequence length="404" mass="44574">MNERMVLSGSLGFLSLGDIVQLLGSSGSTGVLRLINRYAPEPGFIYFIEGNPINAQNGDLEGLDALYSLFGWVNGSFEFTREAIMSDKRITKSRMGIILEGMKLLDDGLIKKIGPATGHDSTAELKQTLSKTAIVKGPLVDYMYVVDEEDFFDGERIVEEGKHGSWIWVILEGVVDIVKEVDSVPIPIIRVGDGSFIGSMASFLLQGHIRTATAIAVGNVQLGVLDSQRLAQEYAALSLDFRTFLTSLDKRMKQLTDRIVEYHEGKIHTDEILKDTKVLIRQSSSEEKQLYVVKQGRAAVVRETKSGPVLLCHLYKGDFFGNVPFLHLGHEPEGASIYGSENIKIAKIEAVSLQKEYNRLSTTFKNIVDNMATSISVTADLVCSSVISKNSETKVTSNEREEKT</sequence>
<dbReference type="Pfam" id="PF00027">
    <property type="entry name" value="cNMP_binding"/>
    <property type="match status" value="2"/>
</dbReference>
<protein>
    <recommendedName>
        <fullName evidence="1">Cyclic nucleotide-binding domain-containing protein</fullName>
    </recommendedName>
</protein>
<dbReference type="PANTHER" id="PTHR11635:SF152">
    <property type="entry name" value="CAMP-DEPENDENT PROTEIN KINASE TYPE I REGULATORY SUBUNIT-RELATED"/>
    <property type="match status" value="1"/>
</dbReference>
<keyword evidence="3" id="KW-1185">Reference proteome</keyword>
<evidence type="ECO:0000313" key="3">
    <source>
        <dbReference type="Proteomes" id="UP000427769"/>
    </source>
</evidence>
<dbReference type="InterPro" id="IPR014710">
    <property type="entry name" value="RmlC-like_jellyroll"/>
</dbReference>
<dbReference type="PROSITE" id="PS50042">
    <property type="entry name" value="CNMP_BINDING_3"/>
    <property type="match status" value="2"/>
</dbReference>
<dbReference type="SMART" id="SM00100">
    <property type="entry name" value="cNMP"/>
    <property type="match status" value="2"/>
</dbReference>
<dbReference type="CDD" id="cd00038">
    <property type="entry name" value="CAP_ED"/>
    <property type="match status" value="1"/>
</dbReference>
<dbReference type="InterPro" id="IPR050503">
    <property type="entry name" value="cAMP-dep_PK_reg_su-like"/>
</dbReference>
<dbReference type="GO" id="GO:0030552">
    <property type="term" value="F:cAMP binding"/>
    <property type="evidence" value="ECO:0007669"/>
    <property type="project" value="TreeGrafter"/>
</dbReference>
<dbReference type="GO" id="GO:0005952">
    <property type="term" value="C:cAMP-dependent protein kinase complex"/>
    <property type="evidence" value="ECO:0007669"/>
    <property type="project" value="InterPro"/>
</dbReference>
<dbReference type="AlphaFoldDB" id="A0A5K7ZB19"/>
<dbReference type="InterPro" id="IPR018490">
    <property type="entry name" value="cNMP-bd_dom_sf"/>
</dbReference>
<dbReference type="GO" id="GO:0034236">
    <property type="term" value="F:protein kinase A catalytic subunit binding"/>
    <property type="evidence" value="ECO:0007669"/>
    <property type="project" value="TreeGrafter"/>
</dbReference>
<feature type="domain" description="Cyclic nucleotide-binding" evidence="1">
    <location>
        <begin position="139"/>
        <end position="251"/>
    </location>
</feature>
<dbReference type="RefSeq" id="WP_155302670.1">
    <property type="nucleotide sequence ID" value="NZ_AP021875.1"/>
</dbReference>
<dbReference type="Pfam" id="PF14332">
    <property type="entry name" value="DUF4388"/>
    <property type="match status" value="1"/>
</dbReference>
<gene>
    <name evidence="2" type="ORF">DSCW_09940</name>
</gene>
<dbReference type="EMBL" id="AP021875">
    <property type="protein sequence ID" value="BBO73577.1"/>
    <property type="molecule type" value="Genomic_DNA"/>
</dbReference>
<organism evidence="2 3">
    <name type="scientific">Desulfosarcina widdelii</name>
    <dbReference type="NCBI Taxonomy" id="947919"/>
    <lineage>
        <taxon>Bacteria</taxon>
        <taxon>Pseudomonadati</taxon>
        <taxon>Thermodesulfobacteriota</taxon>
        <taxon>Desulfobacteria</taxon>
        <taxon>Desulfobacterales</taxon>
        <taxon>Desulfosarcinaceae</taxon>
        <taxon>Desulfosarcina</taxon>
    </lineage>
</organism>
<name>A0A5K7ZB19_9BACT</name>
<dbReference type="PANTHER" id="PTHR11635">
    <property type="entry name" value="CAMP-DEPENDENT PROTEIN KINASE REGULATORY CHAIN"/>
    <property type="match status" value="1"/>
</dbReference>
<dbReference type="KEGG" id="dwd:DSCW_09940"/>
<dbReference type="Gene3D" id="2.60.120.10">
    <property type="entry name" value="Jelly Rolls"/>
    <property type="match status" value="2"/>
</dbReference>
<evidence type="ECO:0000313" key="2">
    <source>
        <dbReference type="EMBL" id="BBO73577.1"/>
    </source>
</evidence>
<dbReference type="OrthoDB" id="5504293at2"/>
<dbReference type="GO" id="GO:0005829">
    <property type="term" value="C:cytosol"/>
    <property type="evidence" value="ECO:0007669"/>
    <property type="project" value="TreeGrafter"/>
</dbReference>
<evidence type="ECO:0000259" key="1">
    <source>
        <dbReference type="PROSITE" id="PS50042"/>
    </source>
</evidence>
<dbReference type="SUPFAM" id="SSF51206">
    <property type="entry name" value="cAMP-binding domain-like"/>
    <property type="match status" value="2"/>
</dbReference>
<accession>A0A5K7ZB19</accession>
<proteinExistence type="predicted"/>
<dbReference type="GO" id="GO:0004862">
    <property type="term" value="F:cAMP-dependent protein kinase inhibitor activity"/>
    <property type="evidence" value="ECO:0007669"/>
    <property type="project" value="TreeGrafter"/>
</dbReference>
<dbReference type="Proteomes" id="UP000427769">
    <property type="component" value="Chromosome"/>
</dbReference>
<dbReference type="InterPro" id="IPR000595">
    <property type="entry name" value="cNMP-bd_dom"/>
</dbReference>
<feature type="domain" description="Cyclic nucleotide-binding" evidence="1">
    <location>
        <begin position="280"/>
        <end position="374"/>
    </location>
</feature>